<organism evidence="8 9">
    <name type="scientific">Dorcoceras hygrometricum</name>
    <dbReference type="NCBI Taxonomy" id="472368"/>
    <lineage>
        <taxon>Eukaryota</taxon>
        <taxon>Viridiplantae</taxon>
        <taxon>Streptophyta</taxon>
        <taxon>Embryophyta</taxon>
        <taxon>Tracheophyta</taxon>
        <taxon>Spermatophyta</taxon>
        <taxon>Magnoliopsida</taxon>
        <taxon>eudicotyledons</taxon>
        <taxon>Gunneridae</taxon>
        <taxon>Pentapetalae</taxon>
        <taxon>asterids</taxon>
        <taxon>lamiids</taxon>
        <taxon>Lamiales</taxon>
        <taxon>Gesneriaceae</taxon>
        <taxon>Didymocarpoideae</taxon>
        <taxon>Trichosporeae</taxon>
        <taxon>Loxocarpinae</taxon>
        <taxon>Dorcoceras</taxon>
    </lineage>
</organism>
<gene>
    <name evidence="8" type="ORF">F511_30882</name>
</gene>
<keyword evidence="9" id="KW-1185">Reference proteome</keyword>
<dbReference type="AlphaFoldDB" id="A0A2Z7A4R6"/>
<dbReference type="InterPro" id="IPR017853">
    <property type="entry name" value="GH"/>
</dbReference>
<dbReference type="SUPFAM" id="SSF51445">
    <property type="entry name" value="(Trans)glycosidases"/>
    <property type="match status" value="2"/>
</dbReference>
<keyword evidence="3" id="KW-0378">Hydrolase</keyword>
<evidence type="ECO:0000313" key="8">
    <source>
        <dbReference type="EMBL" id="KZV16588.1"/>
    </source>
</evidence>
<dbReference type="Pfam" id="PF07983">
    <property type="entry name" value="X8"/>
    <property type="match status" value="2"/>
</dbReference>
<evidence type="ECO:0000256" key="3">
    <source>
        <dbReference type="ARBA" id="ARBA00022801"/>
    </source>
</evidence>
<evidence type="ECO:0000256" key="5">
    <source>
        <dbReference type="ARBA" id="ARBA00023295"/>
    </source>
</evidence>
<evidence type="ECO:0000256" key="6">
    <source>
        <dbReference type="RuleBase" id="RU004335"/>
    </source>
</evidence>
<dbReference type="OrthoDB" id="888856at2759"/>
<evidence type="ECO:0000313" key="9">
    <source>
        <dbReference type="Proteomes" id="UP000250235"/>
    </source>
</evidence>
<dbReference type="Gene3D" id="3.20.20.80">
    <property type="entry name" value="Glycosidases"/>
    <property type="match status" value="2"/>
</dbReference>
<keyword evidence="2" id="KW-0732">Signal</keyword>
<dbReference type="InterPro" id="IPR000490">
    <property type="entry name" value="Glyco_hydro_17"/>
</dbReference>
<evidence type="ECO:0000256" key="1">
    <source>
        <dbReference type="ARBA" id="ARBA00008773"/>
    </source>
</evidence>
<keyword evidence="4" id="KW-1015">Disulfide bond</keyword>
<dbReference type="PANTHER" id="PTHR32227">
    <property type="entry name" value="GLUCAN ENDO-1,3-BETA-GLUCOSIDASE BG1-RELATED-RELATED"/>
    <property type="match status" value="1"/>
</dbReference>
<dbReference type="InterPro" id="IPR044965">
    <property type="entry name" value="Glyco_hydro_17_plant"/>
</dbReference>
<name>A0A2Z7A4R6_9LAMI</name>
<evidence type="ECO:0000256" key="2">
    <source>
        <dbReference type="ARBA" id="ARBA00022729"/>
    </source>
</evidence>
<dbReference type="InterPro" id="IPR012946">
    <property type="entry name" value="X8"/>
</dbReference>
<proteinExistence type="inferred from homology"/>
<sequence length="919" mass="103594">MVLWSYNHSGADAYIGINWGRLSSQRLIPSMVVDLLLQNQIENVRIFQQSNNVLEAFYDSGITVTLGLTNSLLDRYMNVSAVQWWVDEKILKYENVVKIGYVTIGRHPFSLRFSDKMYMNVVDVVMKMQTELNNKTGSVIKATTPHYIDCVNLTSTFKPSDADFRDDIKGKMVEYVRFLRENDSPFLVALYPLDFVNVNGLDLEFAFMDGVSNFSVQDINVTYTNAFELLYDALHWSLYKANAGDVTIVIGGIGWPTDSCRGASTENAERFYRTFLPYIASGRGTPMRPNQNIDVFLNTLSDENQMLVQTGLFQRHWGIYKFNGEPKYKIDLSGKGRDIYPSTAKGVIQMPNRWCVFNKNNEDPGLVETMRLMACNVSDCSSLEEGGSCSNLRYDDKVSYAFNRYFQTMGQASELSNEKCDLGGLGKVVSYNPSIGTCNFPVEILSAESAVEGETFGGGERLSTSTGLLALNINGIHHVRIFQQVDNVLEAFYDSGINVTLGISNSILDNYLNETTARGWIEEKIIRYENRMQFGFVTIGNDPFSTSFSYKIYGNAVDVAINMQRQLDERDRSYIKATIPHYTDILDLKNGSKPSEADFRPAIKDKMVRYAHHLRDNNAPFFLSIFPIHYVSNKSLDLDFAFMDNRSSYSVKDNNVTYTNLFEYLYDSCHWALAKANASSVKIIVAAVGWPTDSYPGATVENAQRFYKTFLPYIASGRGTPMRPNQRIDVFLNNLSDKNRMFLNLGSFQRHWGIYKFNGEPKFMVDLSGQGRDIYPSNGKGVIHMPNRWCVFNGNIDDPRKVEAMRKMACNESDCSSLDMGGSCSHLDYEKQVSYAFNRYFQTKGQASQTSNDKCDFDGLGKVVPDDPSDGLCSFPVEILSAEHIITEGEMFVIGGAMLHGRISASAVLSALTLLWMIL</sequence>
<dbReference type="Proteomes" id="UP000250235">
    <property type="component" value="Unassembled WGS sequence"/>
</dbReference>
<dbReference type="Gene3D" id="1.20.58.1040">
    <property type="match status" value="2"/>
</dbReference>
<protein>
    <recommendedName>
        <fullName evidence="7">X8 domain-containing protein</fullName>
    </recommendedName>
</protein>
<comment type="similarity">
    <text evidence="1 6">Belongs to the glycosyl hydrolase 17 family.</text>
</comment>
<keyword evidence="5" id="KW-0326">Glycosidase</keyword>
<dbReference type="SMART" id="SM00768">
    <property type="entry name" value="X8"/>
    <property type="match status" value="2"/>
</dbReference>
<dbReference type="Pfam" id="PF00332">
    <property type="entry name" value="Glyco_hydro_17"/>
    <property type="match status" value="2"/>
</dbReference>
<feature type="domain" description="X8" evidence="7">
    <location>
        <begin position="353"/>
        <end position="440"/>
    </location>
</feature>
<dbReference type="GO" id="GO:0004553">
    <property type="term" value="F:hydrolase activity, hydrolyzing O-glycosyl compounds"/>
    <property type="evidence" value="ECO:0007669"/>
    <property type="project" value="InterPro"/>
</dbReference>
<evidence type="ECO:0000259" key="7">
    <source>
        <dbReference type="SMART" id="SM00768"/>
    </source>
</evidence>
<evidence type="ECO:0000256" key="4">
    <source>
        <dbReference type="ARBA" id="ARBA00023157"/>
    </source>
</evidence>
<dbReference type="GO" id="GO:0005975">
    <property type="term" value="P:carbohydrate metabolic process"/>
    <property type="evidence" value="ECO:0007669"/>
    <property type="project" value="InterPro"/>
</dbReference>
<accession>A0A2Z7A4R6</accession>
<reference evidence="8 9" key="1">
    <citation type="journal article" date="2015" name="Proc. Natl. Acad. Sci. U.S.A.">
        <title>The resurrection genome of Boea hygrometrica: A blueprint for survival of dehydration.</title>
        <authorList>
            <person name="Xiao L."/>
            <person name="Yang G."/>
            <person name="Zhang L."/>
            <person name="Yang X."/>
            <person name="Zhao S."/>
            <person name="Ji Z."/>
            <person name="Zhou Q."/>
            <person name="Hu M."/>
            <person name="Wang Y."/>
            <person name="Chen M."/>
            <person name="Xu Y."/>
            <person name="Jin H."/>
            <person name="Xiao X."/>
            <person name="Hu G."/>
            <person name="Bao F."/>
            <person name="Hu Y."/>
            <person name="Wan P."/>
            <person name="Li L."/>
            <person name="Deng X."/>
            <person name="Kuang T."/>
            <person name="Xiang C."/>
            <person name="Zhu J.K."/>
            <person name="Oliver M.J."/>
            <person name="He Y."/>
        </authorList>
    </citation>
    <scope>NUCLEOTIDE SEQUENCE [LARGE SCALE GENOMIC DNA]</scope>
    <source>
        <strain evidence="9">cv. XS01</strain>
    </source>
</reference>
<feature type="domain" description="X8" evidence="7">
    <location>
        <begin position="788"/>
        <end position="875"/>
    </location>
</feature>
<dbReference type="EMBL" id="KV019041">
    <property type="protein sequence ID" value="KZV16588.1"/>
    <property type="molecule type" value="Genomic_DNA"/>
</dbReference>